<proteinExistence type="predicted"/>
<feature type="non-terminal residue" evidence="2">
    <location>
        <position position="1"/>
    </location>
</feature>
<feature type="signal peptide" evidence="1">
    <location>
        <begin position="1"/>
        <end position="17"/>
    </location>
</feature>
<evidence type="ECO:0000256" key="1">
    <source>
        <dbReference type="SAM" id="SignalP"/>
    </source>
</evidence>
<keyword evidence="3" id="KW-1185">Reference proteome</keyword>
<gene>
    <name evidence="2" type="ORF">XENOCAPTIV_012634</name>
</gene>
<dbReference type="Proteomes" id="UP001434883">
    <property type="component" value="Unassembled WGS sequence"/>
</dbReference>
<evidence type="ECO:0000313" key="2">
    <source>
        <dbReference type="EMBL" id="MEQ2192503.1"/>
    </source>
</evidence>
<comment type="caution">
    <text evidence="2">The sequence shown here is derived from an EMBL/GenBank/DDBJ whole genome shotgun (WGS) entry which is preliminary data.</text>
</comment>
<dbReference type="EMBL" id="JAHRIN010002652">
    <property type="protein sequence ID" value="MEQ2192503.1"/>
    <property type="molecule type" value="Genomic_DNA"/>
</dbReference>
<accession>A0ABV0QAC9</accession>
<protein>
    <submittedName>
        <fullName evidence="2">Uncharacterized protein</fullName>
    </submittedName>
</protein>
<sequence length="112" mass="12260">FFGSGLLFVSAVPCLVSLKTSGNKAENLLQHVTAQLLSALWSARKHYYDRKEVWPPSSKIVQQEYAKHAGGSIMRWGCLSSTGKLVRVDGRMDGAKSVTVLEVKSKARPSPN</sequence>
<organism evidence="2 3">
    <name type="scientific">Xenoophorus captivus</name>
    <dbReference type="NCBI Taxonomy" id="1517983"/>
    <lineage>
        <taxon>Eukaryota</taxon>
        <taxon>Metazoa</taxon>
        <taxon>Chordata</taxon>
        <taxon>Craniata</taxon>
        <taxon>Vertebrata</taxon>
        <taxon>Euteleostomi</taxon>
        <taxon>Actinopterygii</taxon>
        <taxon>Neopterygii</taxon>
        <taxon>Teleostei</taxon>
        <taxon>Neoteleostei</taxon>
        <taxon>Acanthomorphata</taxon>
        <taxon>Ovalentaria</taxon>
        <taxon>Atherinomorphae</taxon>
        <taxon>Cyprinodontiformes</taxon>
        <taxon>Goodeidae</taxon>
        <taxon>Xenoophorus</taxon>
    </lineage>
</organism>
<keyword evidence="1" id="KW-0732">Signal</keyword>
<feature type="chain" id="PRO_5046592534" evidence="1">
    <location>
        <begin position="18"/>
        <end position="112"/>
    </location>
</feature>
<name>A0ABV0QAC9_9TELE</name>
<reference evidence="2 3" key="1">
    <citation type="submission" date="2021-06" db="EMBL/GenBank/DDBJ databases">
        <authorList>
            <person name="Palmer J.M."/>
        </authorList>
    </citation>
    <scope>NUCLEOTIDE SEQUENCE [LARGE SCALE GENOMIC DNA]</scope>
    <source>
        <strain evidence="2 3">XC_2019</strain>
        <tissue evidence="2">Muscle</tissue>
    </source>
</reference>
<evidence type="ECO:0000313" key="3">
    <source>
        <dbReference type="Proteomes" id="UP001434883"/>
    </source>
</evidence>